<dbReference type="Proteomes" id="UP001165064">
    <property type="component" value="Unassembled WGS sequence"/>
</dbReference>
<evidence type="ECO:0000313" key="1">
    <source>
        <dbReference type="EMBL" id="GME73100.1"/>
    </source>
</evidence>
<proteinExistence type="predicted"/>
<name>A0ACB5SU71_AMBMO</name>
<gene>
    <name evidence="1" type="ORF">Amon02_000126000</name>
</gene>
<evidence type="ECO:0000313" key="2">
    <source>
        <dbReference type="Proteomes" id="UP001165064"/>
    </source>
</evidence>
<dbReference type="EMBL" id="BSXS01000593">
    <property type="protein sequence ID" value="GME73100.1"/>
    <property type="molecule type" value="Genomic_DNA"/>
</dbReference>
<reference evidence="1" key="1">
    <citation type="submission" date="2023-04" db="EMBL/GenBank/DDBJ databases">
        <title>Ambrosiozyma monospora NBRC 10751.</title>
        <authorList>
            <person name="Ichikawa N."/>
            <person name="Sato H."/>
            <person name="Tonouchi N."/>
        </authorList>
    </citation>
    <scope>NUCLEOTIDE SEQUENCE</scope>
    <source>
        <strain evidence="1">NBRC 10751</strain>
    </source>
</reference>
<protein>
    <submittedName>
        <fullName evidence="1">Unnamed protein product</fullName>
    </submittedName>
</protein>
<sequence length="103" mass="11794">MISLCHLENFNDFTLLPDEEEFFTPTPSPKAKANQNEAEKLEDEYRDMDTSTSPEDTHNENAATANTNESPIKLFNPPHDQLKKTDGRKLTLPDKVQDYINKL</sequence>
<comment type="caution">
    <text evidence="1">The sequence shown here is derived from an EMBL/GenBank/DDBJ whole genome shotgun (WGS) entry which is preliminary data.</text>
</comment>
<organism evidence="1 2">
    <name type="scientific">Ambrosiozyma monospora</name>
    <name type="common">Yeast</name>
    <name type="synonym">Endomycopsis monosporus</name>
    <dbReference type="NCBI Taxonomy" id="43982"/>
    <lineage>
        <taxon>Eukaryota</taxon>
        <taxon>Fungi</taxon>
        <taxon>Dikarya</taxon>
        <taxon>Ascomycota</taxon>
        <taxon>Saccharomycotina</taxon>
        <taxon>Pichiomycetes</taxon>
        <taxon>Pichiales</taxon>
        <taxon>Pichiaceae</taxon>
        <taxon>Ambrosiozyma</taxon>
    </lineage>
</organism>
<keyword evidence="2" id="KW-1185">Reference proteome</keyword>
<accession>A0ACB5SU71</accession>